<protein>
    <submittedName>
        <fullName evidence="1">Uncharacterized protein</fullName>
    </submittedName>
</protein>
<evidence type="ECO:0000313" key="1">
    <source>
        <dbReference type="EMBL" id="RMV73936.1"/>
    </source>
</evidence>
<organism evidence="1 2">
    <name type="scientific">Pseudomonas caricapapayae</name>
    <dbReference type="NCBI Taxonomy" id="46678"/>
    <lineage>
        <taxon>Bacteria</taxon>
        <taxon>Pseudomonadati</taxon>
        <taxon>Pseudomonadota</taxon>
        <taxon>Gammaproteobacteria</taxon>
        <taxon>Pseudomonadales</taxon>
        <taxon>Pseudomonadaceae</taxon>
        <taxon>Pseudomonas</taxon>
    </lineage>
</organism>
<evidence type="ECO:0000313" key="2">
    <source>
        <dbReference type="Proteomes" id="UP000269872"/>
    </source>
</evidence>
<gene>
    <name evidence="1" type="ORF">ALP05_200189</name>
</gene>
<comment type="caution">
    <text evidence="1">The sequence shown here is derived from an EMBL/GenBank/DDBJ whole genome shotgun (WGS) entry which is preliminary data.</text>
</comment>
<reference evidence="1 2" key="1">
    <citation type="submission" date="2018-08" db="EMBL/GenBank/DDBJ databases">
        <title>Recombination of ecologically and evolutionarily significant loci maintains genetic cohesion in the Pseudomonas syringae species complex.</title>
        <authorList>
            <person name="Dillon M."/>
            <person name="Thakur S."/>
            <person name="Almeida R.N.D."/>
            <person name="Weir B.S."/>
            <person name="Guttman D.S."/>
        </authorList>
    </citation>
    <scope>NUCLEOTIDE SEQUENCE [LARGE SCALE GENOMIC DNA]</scope>
    <source>
        <strain evidence="1 2">ICMP 7496</strain>
    </source>
</reference>
<dbReference type="AlphaFoldDB" id="A0A3M6F1X0"/>
<dbReference type="EMBL" id="RBUY01000120">
    <property type="protein sequence ID" value="RMV73936.1"/>
    <property type="molecule type" value="Genomic_DNA"/>
</dbReference>
<proteinExistence type="predicted"/>
<accession>A0A3M6F1X0</accession>
<dbReference type="Proteomes" id="UP000269872">
    <property type="component" value="Unassembled WGS sequence"/>
</dbReference>
<name>A0A3M6F1X0_9PSED</name>
<sequence>MADASRGPPIGGTKEGCATLWIAVTTCNRNGLDLQSSRFWTGIDCVYPSRQTGIICE</sequence>